<comment type="similarity">
    <text evidence="2">Belongs to the cyclophilin-type PPIase family.</text>
</comment>
<dbReference type="PROSITE" id="PS50072">
    <property type="entry name" value="CSA_PPIASE_2"/>
    <property type="match status" value="1"/>
</dbReference>
<dbReference type="GO" id="GO:0071013">
    <property type="term" value="C:catalytic step 2 spliceosome"/>
    <property type="evidence" value="ECO:0007669"/>
    <property type="project" value="TreeGrafter"/>
</dbReference>
<dbReference type="PANTHER" id="PTHR45625">
    <property type="entry name" value="PEPTIDYL-PROLYL CIS-TRANS ISOMERASE-RELATED"/>
    <property type="match status" value="1"/>
</dbReference>
<evidence type="ECO:0000256" key="7">
    <source>
        <dbReference type="SAM" id="MobiDB-lite"/>
    </source>
</evidence>
<dbReference type="InterPro" id="IPR029000">
    <property type="entry name" value="Cyclophilin-like_dom_sf"/>
</dbReference>
<dbReference type="AlphaFoldDB" id="A0A553NUX1"/>
<protein>
    <recommendedName>
        <fullName evidence="4">Spliceosome-associated protein CWC27 homolog</fullName>
    </recommendedName>
    <alternativeName>
        <fullName evidence="5">Probable inactive peptidyl-prolyl cis-trans isomerase CWC27 homolog</fullName>
    </alternativeName>
</protein>
<dbReference type="InterPro" id="IPR020892">
    <property type="entry name" value="Cyclophilin-type_PPIase_CS"/>
</dbReference>
<dbReference type="PROSITE" id="PS00170">
    <property type="entry name" value="CSA_PPIASE_1"/>
    <property type="match status" value="1"/>
</dbReference>
<organism evidence="9 10">
    <name type="scientific">Tigriopus californicus</name>
    <name type="common">Marine copepod</name>
    <dbReference type="NCBI Taxonomy" id="6832"/>
    <lineage>
        <taxon>Eukaryota</taxon>
        <taxon>Metazoa</taxon>
        <taxon>Ecdysozoa</taxon>
        <taxon>Arthropoda</taxon>
        <taxon>Crustacea</taxon>
        <taxon>Multicrustacea</taxon>
        <taxon>Hexanauplia</taxon>
        <taxon>Copepoda</taxon>
        <taxon>Harpacticoida</taxon>
        <taxon>Harpacticidae</taxon>
        <taxon>Tigriopus</taxon>
    </lineage>
</organism>
<evidence type="ECO:0000256" key="5">
    <source>
        <dbReference type="ARBA" id="ARBA00042090"/>
    </source>
</evidence>
<dbReference type="InterPro" id="IPR044666">
    <property type="entry name" value="Cyclophilin_A-like"/>
</dbReference>
<evidence type="ECO:0000256" key="4">
    <source>
        <dbReference type="ARBA" id="ARBA00040027"/>
    </source>
</evidence>
<comment type="subcellular location">
    <subcellularLocation>
        <location evidence="1">Nucleus</location>
    </subcellularLocation>
</comment>
<evidence type="ECO:0000256" key="3">
    <source>
        <dbReference type="ARBA" id="ARBA00023242"/>
    </source>
</evidence>
<dbReference type="EMBL" id="VCGU01000010">
    <property type="protein sequence ID" value="TRY69216.1"/>
    <property type="molecule type" value="Genomic_DNA"/>
</dbReference>
<keyword evidence="10" id="KW-1185">Reference proteome</keyword>
<accession>A0A553NUX1</accession>
<evidence type="ECO:0000256" key="6">
    <source>
        <dbReference type="ARBA" id="ARBA00046368"/>
    </source>
</evidence>
<feature type="compositionally biased region" description="Acidic residues" evidence="7">
    <location>
        <begin position="696"/>
        <end position="705"/>
    </location>
</feature>
<dbReference type="PRINTS" id="PR00153">
    <property type="entry name" value="CSAPPISMRASE"/>
</dbReference>
<dbReference type="GO" id="GO:0006457">
    <property type="term" value="P:protein folding"/>
    <property type="evidence" value="ECO:0007669"/>
    <property type="project" value="InterPro"/>
</dbReference>
<gene>
    <name evidence="9" type="ORF">TCAL_12790</name>
</gene>
<reference evidence="9 10" key="1">
    <citation type="journal article" date="2018" name="Nat. Ecol. Evol.">
        <title>Genomic signatures of mitonuclear coevolution across populations of Tigriopus californicus.</title>
        <authorList>
            <person name="Barreto F.S."/>
            <person name="Watson E.T."/>
            <person name="Lima T.G."/>
            <person name="Willett C.S."/>
            <person name="Edmands S."/>
            <person name="Li W."/>
            <person name="Burton R.S."/>
        </authorList>
    </citation>
    <scope>NUCLEOTIDE SEQUENCE [LARGE SCALE GENOMIC DNA]</scope>
    <source>
        <strain evidence="9 10">San Diego</strain>
    </source>
</reference>
<dbReference type="PANTHER" id="PTHR45625:SF6">
    <property type="entry name" value="SPLICEOSOME-ASSOCIATED PROTEIN CWC27 HOMOLOG"/>
    <property type="match status" value="1"/>
</dbReference>
<evidence type="ECO:0000313" key="10">
    <source>
        <dbReference type="Proteomes" id="UP000318571"/>
    </source>
</evidence>
<evidence type="ECO:0000259" key="8">
    <source>
        <dbReference type="PROSITE" id="PS50072"/>
    </source>
</evidence>
<dbReference type="InterPro" id="IPR002130">
    <property type="entry name" value="Cyclophilin-type_PPIase_dom"/>
</dbReference>
<feature type="domain" description="PPIase cyclophilin-type" evidence="8">
    <location>
        <begin position="484"/>
        <end position="649"/>
    </location>
</feature>
<dbReference type="STRING" id="6832.A0A553NUX1"/>
<dbReference type="Proteomes" id="UP000318571">
    <property type="component" value="Chromosome 1"/>
</dbReference>
<sequence length="715" mass="81364">MLGCPWVRLGPHPVLLRSISTSSVLNKSNPEWVALKREEKARRENRWQRRIRANPFQRNVGLAHQLQGLSLDPDDPALVDAHAQTGLQPEEKLEELQERTDKYQNVLAPPKHPDRDPHVDRAELALILTQKKCFPKPKSPNLLTYLEKAMIAHLHRSDPALWTLEQLAQSFPATPDIVKRVLKAQKKQFGPSRPHDIVAHDQKVLANWQLLAKGQLELPEAVAAHLRDNFGSANVSKTAQTYINADLAERVKRELLEKAQVEPQPAPAGPFVNIIRDYRAKVQAVSGAVHPVVQSSVQPRLFSDQCESHPDVNVPSPYRDTAVLAASFDWAKDRRMSLDKFRQKYVNTVSLNSFLDPETRARDHPHKVAFEKWLDEEKMRETTVRKPQPLSSEELNEVVADEKETIAKYEFKKPVVMALPPSKMPSSSSLSRPPIEWRVEIPENMKVPGGLYRQDDCYYNENGDFLMSNIYIQEPPTRGRVVLSTTVGDIEIDLWSRECPKACRNFVQLCMENYYNKTLFHRVVKDFIVQGGDPTGTGRGGESIYGHPFKDEIHSRLRFVRRGLVAMANAGKDDNGSQFFFTMGQTPELMIYSPNTILERYLKAKVVDNPFPDIQPRKVIEMIKDDRNDKKPKSKMKATKDFKLLSFGEKAEEEEEDLVEVNAKFSGKGGKSRTTLKNPKLLSEVGEELKRKGDEHDNEQEEEDGALPKTRGLPR</sequence>
<dbReference type="GO" id="GO:0003755">
    <property type="term" value="F:peptidyl-prolyl cis-trans isomerase activity"/>
    <property type="evidence" value="ECO:0007669"/>
    <property type="project" value="InterPro"/>
</dbReference>
<dbReference type="SUPFAM" id="SSF50891">
    <property type="entry name" value="Cyclophilin-like"/>
    <property type="match status" value="1"/>
</dbReference>
<comment type="caution">
    <text evidence="9">The sequence shown here is derived from an EMBL/GenBank/DDBJ whole genome shotgun (WGS) entry which is preliminary data.</text>
</comment>
<name>A0A553NUX1_TIGCA</name>
<evidence type="ECO:0000256" key="2">
    <source>
        <dbReference type="ARBA" id="ARBA00007365"/>
    </source>
</evidence>
<dbReference type="Gene3D" id="2.40.100.10">
    <property type="entry name" value="Cyclophilin-like"/>
    <property type="match status" value="1"/>
</dbReference>
<comment type="subunit">
    <text evidence="6">Part of the activated spliceosome B/catalytic step 1 spliceosome, one of the forms of the spliceosome which has a well-formed active site but still cannot catalyze the branching reaction and is composed at least of 52 proteins, the U2, U5 and U6 snRNAs and the pre-mRNA. Recruited during early steps of activated spliceosome B maturation, it is probably one of the first proteins released from this complex as he matures to the spliceosome C complex. Component of the minor spliceosome, which splices U12-type introns.</text>
</comment>
<evidence type="ECO:0000313" key="9">
    <source>
        <dbReference type="EMBL" id="TRY69216.1"/>
    </source>
</evidence>
<dbReference type="Pfam" id="PF00160">
    <property type="entry name" value="Pro_isomerase"/>
    <property type="match status" value="1"/>
</dbReference>
<keyword evidence="3" id="KW-0539">Nucleus</keyword>
<feature type="region of interest" description="Disordered" evidence="7">
    <location>
        <begin position="663"/>
        <end position="715"/>
    </location>
</feature>
<evidence type="ECO:0000256" key="1">
    <source>
        <dbReference type="ARBA" id="ARBA00004123"/>
    </source>
</evidence>
<proteinExistence type="inferred from homology"/>